<feature type="compositionally biased region" description="Basic and acidic residues" evidence="9">
    <location>
        <begin position="396"/>
        <end position="419"/>
    </location>
</feature>
<dbReference type="GO" id="GO:0005684">
    <property type="term" value="C:U2-type spliceosomal complex"/>
    <property type="evidence" value="ECO:0007669"/>
    <property type="project" value="TreeGrafter"/>
</dbReference>
<keyword evidence="5 8" id="KW-0175">Coiled coil</keyword>
<protein>
    <submittedName>
        <fullName evidence="12">Pre-mRNA-splicing factor CWC25 homolog</fullName>
    </submittedName>
</protein>
<dbReference type="GO" id="GO:0000398">
    <property type="term" value="P:mRNA splicing, via spliceosome"/>
    <property type="evidence" value="ECO:0007669"/>
    <property type="project" value="TreeGrafter"/>
</dbReference>
<evidence type="ECO:0000259" key="10">
    <source>
        <dbReference type="SMART" id="SM01083"/>
    </source>
</evidence>
<keyword evidence="3" id="KW-0507">mRNA processing</keyword>
<feature type="domain" description="CBF1-interacting co-repressor CIR N-terminal" evidence="10">
    <location>
        <begin position="11"/>
        <end position="47"/>
    </location>
</feature>
<keyword evidence="11" id="KW-1185">Reference proteome</keyword>
<dbReference type="SMART" id="SM01083">
    <property type="entry name" value="Cir_N"/>
    <property type="match status" value="1"/>
</dbReference>
<feature type="compositionally biased region" description="Basic residues" evidence="9">
    <location>
        <begin position="224"/>
        <end position="237"/>
    </location>
</feature>
<organism evidence="11 12">
    <name type="scientific">Dinoponera quadriceps</name>
    <name type="common">South American ant</name>
    <dbReference type="NCBI Taxonomy" id="609295"/>
    <lineage>
        <taxon>Eukaryota</taxon>
        <taxon>Metazoa</taxon>
        <taxon>Ecdysozoa</taxon>
        <taxon>Arthropoda</taxon>
        <taxon>Hexapoda</taxon>
        <taxon>Insecta</taxon>
        <taxon>Pterygota</taxon>
        <taxon>Neoptera</taxon>
        <taxon>Endopterygota</taxon>
        <taxon>Hymenoptera</taxon>
        <taxon>Apocrita</taxon>
        <taxon>Aculeata</taxon>
        <taxon>Formicoidea</taxon>
        <taxon>Formicidae</taxon>
        <taxon>Ponerinae</taxon>
        <taxon>Ponerini</taxon>
        <taxon>Dinoponera</taxon>
    </lineage>
</organism>
<evidence type="ECO:0000313" key="12">
    <source>
        <dbReference type="RefSeq" id="XP_014472916.1"/>
    </source>
</evidence>
<dbReference type="Pfam" id="PF12542">
    <property type="entry name" value="CWC25"/>
    <property type="match status" value="1"/>
</dbReference>
<accession>A0A6P3X3I1</accession>
<dbReference type="RefSeq" id="XP_014472916.1">
    <property type="nucleotide sequence ID" value="XM_014617430.1"/>
</dbReference>
<feature type="coiled-coil region" evidence="8">
    <location>
        <begin position="23"/>
        <end position="50"/>
    </location>
</feature>
<dbReference type="PANTHER" id="PTHR16196:SF0">
    <property type="entry name" value="PRE-MRNA-SPLICING FACTOR CWC25 HOMOLOG"/>
    <property type="match status" value="1"/>
</dbReference>
<comment type="subcellular location">
    <subcellularLocation>
        <location evidence="1">Nucleus</location>
    </subcellularLocation>
</comment>
<reference evidence="12" key="1">
    <citation type="submission" date="2025-08" db="UniProtKB">
        <authorList>
            <consortium name="RefSeq"/>
        </authorList>
    </citation>
    <scope>IDENTIFICATION</scope>
</reference>
<evidence type="ECO:0000256" key="4">
    <source>
        <dbReference type="ARBA" id="ARBA00022728"/>
    </source>
</evidence>
<feature type="compositionally biased region" description="Basic and acidic residues" evidence="9">
    <location>
        <begin position="281"/>
        <end position="300"/>
    </location>
</feature>
<feature type="compositionally biased region" description="Basic residues" evidence="9">
    <location>
        <begin position="256"/>
        <end position="265"/>
    </location>
</feature>
<feature type="compositionally biased region" description="Basic and acidic residues" evidence="9">
    <location>
        <begin position="378"/>
        <end position="389"/>
    </location>
</feature>
<dbReference type="InterPro" id="IPR022209">
    <property type="entry name" value="CWC25"/>
</dbReference>
<evidence type="ECO:0000256" key="3">
    <source>
        <dbReference type="ARBA" id="ARBA00022664"/>
    </source>
</evidence>
<feature type="compositionally biased region" description="Basic and acidic residues" evidence="9">
    <location>
        <begin position="190"/>
        <end position="200"/>
    </location>
</feature>
<evidence type="ECO:0000256" key="9">
    <source>
        <dbReference type="SAM" id="MobiDB-lite"/>
    </source>
</evidence>
<dbReference type="GeneID" id="106743494"/>
<dbReference type="AlphaFoldDB" id="A0A6P3X3I1"/>
<feature type="compositionally biased region" description="Basic and acidic residues" evidence="9">
    <location>
        <begin position="317"/>
        <end position="366"/>
    </location>
</feature>
<feature type="region of interest" description="Disordered" evidence="9">
    <location>
        <begin position="215"/>
        <end position="419"/>
    </location>
</feature>
<keyword evidence="7" id="KW-0539">Nucleus</keyword>
<dbReference type="PANTHER" id="PTHR16196">
    <property type="entry name" value="CELL CYCLE CONTROL PROTEIN CWF25"/>
    <property type="match status" value="1"/>
</dbReference>
<comment type="similarity">
    <text evidence="2">Belongs to the CWC25 family.</text>
</comment>
<evidence type="ECO:0000313" key="11">
    <source>
        <dbReference type="Proteomes" id="UP000515204"/>
    </source>
</evidence>
<evidence type="ECO:0000256" key="7">
    <source>
        <dbReference type="ARBA" id="ARBA00023242"/>
    </source>
</evidence>
<name>A0A6P3X3I1_DINQU</name>
<dbReference type="OrthoDB" id="21123at2759"/>
<evidence type="ECO:0000256" key="2">
    <source>
        <dbReference type="ARBA" id="ARBA00006695"/>
    </source>
</evidence>
<sequence>MGGGDLNLKKSWHPSTMKNMEKVWKAEQQNDQEKRRIAELKREIEMEKDREDMTKYAMEQGVIEKKDEKKLDWMYKGPNQMVNREEYLLGRPVDKAFEQMVQAEKAELNRIPKNHVEYECIPPSLRFFSGNEQVDLARKMQEDPLYTIKKKEVETRNQLLKNPVKLKQLRVLLEQQSGKSKNEKKKKKSKQQDSSDDETKLDMLLVAKYKQLKDNINEEDLLKSMKKKHKQKKKSKRRDYSENDSDNSGGNDVKGKLHKRKKQRRNGSENGDSNNTSDESDTQRGKGEKDRKERDGKDSRSIVNDSRKHIRKRKSSRDRNVAYEKSRGEYRGDYKVDRKRQRYEEQQSSRSKYSDERRLTADRRNDGTAYKWRSRQNLTEEEKERRRQEMISNAMWRDKEREKNVKMYREEEKREAQNNKSYNKDFIRKQLVAATEVGTVASRIKANINNIQRSGRAMDTNFARR</sequence>
<keyword evidence="6" id="KW-0508">mRNA splicing</keyword>
<dbReference type="Pfam" id="PF10197">
    <property type="entry name" value="Cir_N"/>
    <property type="match status" value="1"/>
</dbReference>
<dbReference type="InterPro" id="IPR019339">
    <property type="entry name" value="CIR_N_dom"/>
</dbReference>
<gene>
    <name evidence="12" type="primary">LOC106743494</name>
</gene>
<dbReference type="Proteomes" id="UP000515204">
    <property type="component" value="Unplaced"/>
</dbReference>
<feature type="compositionally biased region" description="Polar residues" evidence="9">
    <location>
        <begin position="268"/>
        <end position="277"/>
    </location>
</feature>
<evidence type="ECO:0000256" key="6">
    <source>
        <dbReference type="ARBA" id="ARBA00023187"/>
    </source>
</evidence>
<proteinExistence type="inferred from homology"/>
<dbReference type="InterPro" id="IPR051376">
    <property type="entry name" value="CWC25_splicing_factor"/>
</dbReference>
<evidence type="ECO:0000256" key="8">
    <source>
        <dbReference type="SAM" id="Coils"/>
    </source>
</evidence>
<keyword evidence="4" id="KW-0747">Spliceosome</keyword>
<evidence type="ECO:0000256" key="5">
    <source>
        <dbReference type="ARBA" id="ARBA00023054"/>
    </source>
</evidence>
<evidence type="ECO:0000256" key="1">
    <source>
        <dbReference type="ARBA" id="ARBA00004123"/>
    </source>
</evidence>
<dbReference type="KEGG" id="dqu:106743494"/>
<feature type="region of interest" description="Disordered" evidence="9">
    <location>
        <begin position="174"/>
        <end position="200"/>
    </location>
</feature>